<comment type="caution">
    <text evidence="3">The sequence shown here is derived from an EMBL/GenBank/DDBJ whole genome shotgun (WGS) entry which is preliminary data.</text>
</comment>
<feature type="signal peptide" evidence="2">
    <location>
        <begin position="1"/>
        <end position="34"/>
    </location>
</feature>
<gene>
    <name evidence="3" type="ORF">AB675_8926</name>
</gene>
<dbReference type="PANTHER" id="PTHR38121">
    <property type="entry name" value="GH16 DOMAIN-CONTAINING PROTEIN"/>
    <property type="match status" value="1"/>
</dbReference>
<feature type="transmembrane region" description="Helical" evidence="1">
    <location>
        <begin position="364"/>
        <end position="382"/>
    </location>
</feature>
<dbReference type="CDD" id="cd00413">
    <property type="entry name" value="Glyco_hydrolase_16"/>
    <property type="match status" value="1"/>
</dbReference>
<protein>
    <recommendedName>
        <fullName evidence="5">GH16 domain-containing protein</fullName>
    </recommendedName>
</protein>
<name>A0A0N0NIU1_9EURO</name>
<dbReference type="InterPro" id="IPR013320">
    <property type="entry name" value="ConA-like_dom_sf"/>
</dbReference>
<dbReference type="PANTHER" id="PTHR38121:SF4">
    <property type="entry name" value="GH16 DOMAIN-CONTAINING PROTEIN-RELATED"/>
    <property type="match status" value="1"/>
</dbReference>
<dbReference type="OrthoDB" id="4388755at2759"/>
<keyword evidence="1" id="KW-1133">Transmembrane helix</keyword>
<reference evidence="3 4" key="1">
    <citation type="submission" date="2015-06" db="EMBL/GenBank/DDBJ databases">
        <title>Draft genome of the ant-associated black yeast Phialophora attae CBS 131958.</title>
        <authorList>
            <person name="Moreno L.F."/>
            <person name="Stielow B.J."/>
            <person name="de Hoog S."/>
            <person name="Vicente V.A."/>
            <person name="Weiss V.A."/>
            <person name="de Vries M."/>
            <person name="Cruz L.M."/>
            <person name="Souza E.M."/>
        </authorList>
    </citation>
    <scope>NUCLEOTIDE SEQUENCE [LARGE SCALE GENOMIC DNA]</scope>
    <source>
        <strain evidence="3 4">CBS 131958</strain>
    </source>
</reference>
<keyword evidence="2" id="KW-0732">Signal</keyword>
<dbReference type="VEuPathDB" id="FungiDB:AB675_8926"/>
<dbReference type="AlphaFoldDB" id="A0A0N0NIU1"/>
<evidence type="ECO:0000256" key="1">
    <source>
        <dbReference type="SAM" id="Phobius"/>
    </source>
</evidence>
<evidence type="ECO:0000313" key="3">
    <source>
        <dbReference type="EMBL" id="KPI36221.1"/>
    </source>
</evidence>
<dbReference type="RefSeq" id="XP_017996184.1">
    <property type="nucleotide sequence ID" value="XM_018149415.1"/>
</dbReference>
<dbReference type="SUPFAM" id="SSF49899">
    <property type="entry name" value="Concanavalin A-like lectins/glucanases"/>
    <property type="match status" value="1"/>
</dbReference>
<dbReference type="STRING" id="1664694.A0A0N0NIU1"/>
<keyword evidence="1" id="KW-0812">Transmembrane</keyword>
<dbReference type="Gene3D" id="2.60.120.200">
    <property type="match status" value="1"/>
</dbReference>
<keyword evidence="1" id="KW-0472">Membrane</keyword>
<dbReference type="Proteomes" id="UP000038010">
    <property type="component" value="Unassembled WGS sequence"/>
</dbReference>
<organism evidence="3 4">
    <name type="scientific">Cyphellophora attinorum</name>
    <dbReference type="NCBI Taxonomy" id="1664694"/>
    <lineage>
        <taxon>Eukaryota</taxon>
        <taxon>Fungi</taxon>
        <taxon>Dikarya</taxon>
        <taxon>Ascomycota</taxon>
        <taxon>Pezizomycotina</taxon>
        <taxon>Eurotiomycetes</taxon>
        <taxon>Chaetothyriomycetidae</taxon>
        <taxon>Chaetothyriales</taxon>
        <taxon>Cyphellophoraceae</taxon>
        <taxon>Cyphellophora</taxon>
    </lineage>
</organism>
<evidence type="ECO:0008006" key="5">
    <source>
        <dbReference type="Google" id="ProtNLM"/>
    </source>
</evidence>
<keyword evidence="4" id="KW-1185">Reference proteome</keyword>
<proteinExistence type="predicted"/>
<dbReference type="GeneID" id="28741295"/>
<evidence type="ECO:0000313" key="4">
    <source>
        <dbReference type="Proteomes" id="UP000038010"/>
    </source>
</evidence>
<feature type="chain" id="PRO_5005856679" description="GH16 domain-containing protein" evidence="2">
    <location>
        <begin position="35"/>
        <end position="383"/>
    </location>
</feature>
<evidence type="ECO:0000256" key="2">
    <source>
        <dbReference type="SAM" id="SignalP"/>
    </source>
</evidence>
<dbReference type="EMBL" id="LFJN01000033">
    <property type="protein sequence ID" value="KPI36221.1"/>
    <property type="molecule type" value="Genomic_DNA"/>
</dbReference>
<accession>A0A0N0NIU1</accession>
<sequence>MKRPSTTSQLRSLTSTIAILAVSLILTSTHTAAAATSNSTSNSTSSPPNCDCYLVSGPSPGFFTHHHFIDFRNLSSLLPSPIKHNASATPTTVPTMATAGTEAPTSPYFTKDSAFTSFWTISNSTGPFSWNDGGVVPQVASAQNVWVSGSSGNDTYLALRTTRTPSFQSVAEVDSIEKEMLYVKRVDEGGVFGLFTYQSDTQESDLEICSRDDTETVHVTNQPDVDSKGNEVDGATEEVTLPDKLKWTQWVDLRIDWFKGQSRWYADGLSIANLTKNVPSVASGVVLNVWSDGGEWSGNMTVGGEFVVGVEWIEVAYNVSADGGRGGSCAVGCWIDGDDVKQTGTPAQAYDSTSQQQGAAMRQMSTGVWLVALVTVGLILGLM</sequence>